<dbReference type="EnsemblMetazoa" id="RPRC002006-RA">
    <property type="protein sequence ID" value="RPRC002006-PA"/>
    <property type="gene ID" value="RPRC002006"/>
</dbReference>
<dbReference type="VEuPathDB" id="VectorBase:RPRC002006"/>
<evidence type="ECO:0000313" key="3">
    <source>
        <dbReference type="EnsemblMetazoa" id="RPRC002006-PA"/>
    </source>
</evidence>
<dbReference type="AlphaFoldDB" id="T1HD91"/>
<evidence type="ECO:0000313" key="4">
    <source>
        <dbReference type="Proteomes" id="UP000015103"/>
    </source>
</evidence>
<dbReference type="InParanoid" id="T1HD91"/>
<dbReference type="FunCoup" id="T1HD91">
    <property type="interactions" value="1247"/>
</dbReference>
<feature type="region of interest" description="Disordered" evidence="1">
    <location>
        <begin position="26"/>
        <end position="73"/>
    </location>
</feature>
<reference evidence="3" key="1">
    <citation type="submission" date="2015-05" db="UniProtKB">
        <authorList>
            <consortium name="EnsemblMetazoa"/>
        </authorList>
    </citation>
    <scope>IDENTIFICATION</scope>
</reference>
<dbReference type="Proteomes" id="UP000015103">
    <property type="component" value="Unassembled WGS sequence"/>
</dbReference>
<dbReference type="HOGENOM" id="CLU_2533330_0_0_1"/>
<dbReference type="EMBL" id="ACPB03000724">
    <property type="status" value="NOT_ANNOTATED_CDS"/>
    <property type="molecule type" value="Genomic_DNA"/>
</dbReference>
<dbReference type="Pfam" id="PF15377">
    <property type="entry name" value="DUF4604"/>
    <property type="match status" value="1"/>
</dbReference>
<sequence>MSKKNVSYIKPQEPAFLARLKKQVGYKEGPTVDTKREQLPVCSSDESDGEDQPQVVVIGPGDLTEEEAAKAKK</sequence>
<dbReference type="PANTHER" id="PTHR31195">
    <property type="entry name" value="GEO02494P1"/>
    <property type="match status" value="1"/>
</dbReference>
<name>T1HD91_RHOPR</name>
<evidence type="ECO:0000259" key="2">
    <source>
        <dbReference type="Pfam" id="PF15377"/>
    </source>
</evidence>
<dbReference type="InterPro" id="IPR027911">
    <property type="entry name" value="DUF4604"/>
</dbReference>
<dbReference type="InterPro" id="IPR040219">
    <property type="entry name" value="KIAA1143-like"/>
</dbReference>
<feature type="domain" description="DUF4604" evidence="2">
    <location>
        <begin position="4"/>
        <end position="72"/>
    </location>
</feature>
<accession>T1HD91</accession>
<organism evidence="3 4">
    <name type="scientific">Rhodnius prolixus</name>
    <name type="common">Triatomid bug</name>
    <dbReference type="NCBI Taxonomy" id="13249"/>
    <lineage>
        <taxon>Eukaryota</taxon>
        <taxon>Metazoa</taxon>
        <taxon>Ecdysozoa</taxon>
        <taxon>Arthropoda</taxon>
        <taxon>Hexapoda</taxon>
        <taxon>Insecta</taxon>
        <taxon>Pterygota</taxon>
        <taxon>Neoptera</taxon>
        <taxon>Paraneoptera</taxon>
        <taxon>Hemiptera</taxon>
        <taxon>Heteroptera</taxon>
        <taxon>Panheteroptera</taxon>
        <taxon>Cimicomorpha</taxon>
        <taxon>Reduviidae</taxon>
        <taxon>Triatominae</taxon>
        <taxon>Rhodnius</taxon>
    </lineage>
</organism>
<keyword evidence="4" id="KW-1185">Reference proteome</keyword>
<dbReference type="PANTHER" id="PTHR31195:SF2">
    <property type="entry name" value="GEO02494P1"/>
    <property type="match status" value="1"/>
</dbReference>
<protein>
    <submittedName>
        <fullName evidence="3">DUF4604 domain-containing protein</fullName>
    </submittedName>
</protein>
<dbReference type="eggNOG" id="ENOG502S2KJ">
    <property type="taxonomic scope" value="Eukaryota"/>
</dbReference>
<evidence type="ECO:0000256" key="1">
    <source>
        <dbReference type="SAM" id="MobiDB-lite"/>
    </source>
</evidence>
<proteinExistence type="predicted"/>